<evidence type="ECO:0000256" key="4">
    <source>
        <dbReference type="ARBA" id="ARBA00023163"/>
    </source>
</evidence>
<evidence type="ECO:0000256" key="6">
    <source>
        <dbReference type="SAM" id="MobiDB-lite"/>
    </source>
</evidence>
<keyword evidence="9" id="KW-1185">Reference proteome</keyword>
<evidence type="ECO:0000259" key="7">
    <source>
        <dbReference type="PROSITE" id="PS00463"/>
    </source>
</evidence>
<sequence length="598" mass="67025">MSPGIVTSKNKGPKACTTCAKAKARCVPGPEGSLKCDRCHRLDKTCMSQTPAPPRPRKSPKLSKIAALEKRLEELSSHVRHDSSSRSPTPSPEAETEPVSKPCIKPDVLDFSHLFPPLKQSAGSNAPHPPASDPGKTRPWDSWWPTPHEAELLLANYRNIHACLFPFVRVPEHLTALEVRENRPFMWKAIMMVGCFLDGARQVKLGEELLAEIGRAAVVDGLKSLDLLHGLQMLVAWFHYALKGSQVTNLLFLARSMCVNLTFKEDASLQGEAMERNLDHMRAYAGTYYLNTLVFTANKRPDVLMNTSSLETCCKVLEATMQYPSDEYLVKLVRIQQLAQSISLTMTVENIGQHAMKLPLTMVVRSFQDQLDQYRNSLGPRFSGNDNLKSHIHVAEVLLYEIALSDQHSTASYMPLTDRLQLLWACLRSLKSFFDLRFSHRELERPRFLCMSASDFVYTIITGIKLMTLQLPGWNLASIHNELDMTEVMGQQVRDLVVIVARRKQGNILGTATPSGVPAPQPPEDPFERLLRQLKTLKDLVKVELKRLVAGTANPQVVEFSQDLLMGDLTSDFWQGSTQGFNVWNIVGDPDVLDESMQ</sequence>
<dbReference type="EMBL" id="JAPEUR010000294">
    <property type="protein sequence ID" value="KAJ4312359.1"/>
    <property type="molecule type" value="Genomic_DNA"/>
</dbReference>
<protein>
    <recommendedName>
        <fullName evidence="7">Zn(2)-C6 fungal-type domain-containing protein</fullName>
    </recommendedName>
</protein>
<feature type="region of interest" description="Disordered" evidence="6">
    <location>
        <begin position="46"/>
        <end position="101"/>
    </location>
</feature>
<dbReference type="SUPFAM" id="SSF57701">
    <property type="entry name" value="Zn2/Cys6 DNA-binding domain"/>
    <property type="match status" value="1"/>
</dbReference>
<feature type="region of interest" description="Disordered" evidence="6">
    <location>
        <begin position="119"/>
        <end position="141"/>
    </location>
</feature>
<dbReference type="InterPro" id="IPR051089">
    <property type="entry name" value="prtT"/>
</dbReference>
<comment type="caution">
    <text evidence="8">The sequence shown here is derived from an EMBL/GenBank/DDBJ whole genome shotgun (WGS) entry which is preliminary data.</text>
</comment>
<keyword evidence="2" id="KW-0805">Transcription regulation</keyword>
<dbReference type="PANTHER" id="PTHR31845:SF10">
    <property type="entry name" value="ZN(II)2CYS6 TRANSCRIPTION FACTOR (EUROFUNG)"/>
    <property type="match status" value="1"/>
</dbReference>
<evidence type="ECO:0000256" key="3">
    <source>
        <dbReference type="ARBA" id="ARBA00023125"/>
    </source>
</evidence>
<dbReference type="InterPro" id="IPR001138">
    <property type="entry name" value="Zn2Cys6_DnaBD"/>
</dbReference>
<dbReference type="GO" id="GO:0000976">
    <property type="term" value="F:transcription cis-regulatory region binding"/>
    <property type="evidence" value="ECO:0007669"/>
    <property type="project" value="TreeGrafter"/>
</dbReference>
<accession>A0A9W9BHN9</accession>
<evidence type="ECO:0000313" key="9">
    <source>
        <dbReference type="Proteomes" id="UP001140502"/>
    </source>
</evidence>
<dbReference type="GO" id="GO:0000981">
    <property type="term" value="F:DNA-binding transcription factor activity, RNA polymerase II-specific"/>
    <property type="evidence" value="ECO:0007669"/>
    <property type="project" value="InterPro"/>
</dbReference>
<organism evidence="8 9">
    <name type="scientific">Fusarium piperis</name>
    <dbReference type="NCBI Taxonomy" id="1435070"/>
    <lineage>
        <taxon>Eukaryota</taxon>
        <taxon>Fungi</taxon>
        <taxon>Dikarya</taxon>
        <taxon>Ascomycota</taxon>
        <taxon>Pezizomycotina</taxon>
        <taxon>Sordariomycetes</taxon>
        <taxon>Hypocreomycetidae</taxon>
        <taxon>Hypocreales</taxon>
        <taxon>Nectriaceae</taxon>
        <taxon>Fusarium</taxon>
        <taxon>Fusarium solani species complex</taxon>
    </lineage>
</organism>
<feature type="compositionally biased region" description="Basic and acidic residues" evidence="6">
    <location>
        <begin position="67"/>
        <end position="84"/>
    </location>
</feature>
<dbReference type="OrthoDB" id="1600564at2759"/>
<keyword evidence="5" id="KW-0539">Nucleus</keyword>
<keyword evidence="4" id="KW-0804">Transcription</keyword>
<evidence type="ECO:0000256" key="2">
    <source>
        <dbReference type="ARBA" id="ARBA00023015"/>
    </source>
</evidence>
<dbReference type="PROSITE" id="PS00463">
    <property type="entry name" value="ZN2_CY6_FUNGAL_1"/>
    <property type="match status" value="1"/>
</dbReference>
<dbReference type="Proteomes" id="UP001140502">
    <property type="component" value="Unassembled WGS sequence"/>
</dbReference>
<evidence type="ECO:0000256" key="1">
    <source>
        <dbReference type="ARBA" id="ARBA00004123"/>
    </source>
</evidence>
<gene>
    <name evidence="8" type="ORF">N0V84_009973</name>
</gene>
<keyword evidence="3" id="KW-0238">DNA-binding</keyword>
<dbReference type="InterPro" id="IPR036864">
    <property type="entry name" value="Zn2-C6_fun-type_DNA-bd_sf"/>
</dbReference>
<comment type="subcellular location">
    <subcellularLocation>
        <location evidence="1">Nucleus</location>
    </subcellularLocation>
</comment>
<dbReference type="GO" id="GO:0005634">
    <property type="term" value="C:nucleus"/>
    <property type="evidence" value="ECO:0007669"/>
    <property type="project" value="UniProtKB-SubCell"/>
</dbReference>
<evidence type="ECO:0000256" key="5">
    <source>
        <dbReference type="ARBA" id="ARBA00023242"/>
    </source>
</evidence>
<dbReference type="GO" id="GO:0008270">
    <property type="term" value="F:zinc ion binding"/>
    <property type="evidence" value="ECO:0007669"/>
    <property type="project" value="InterPro"/>
</dbReference>
<dbReference type="Gene3D" id="4.10.240.10">
    <property type="entry name" value="Zn(2)-C6 fungal-type DNA-binding domain"/>
    <property type="match status" value="1"/>
</dbReference>
<feature type="domain" description="Zn(2)-C6 fungal-type" evidence="7">
    <location>
        <begin position="15"/>
        <end position="46"/>
    </location>
</feature>
<name>A0A9W9BHN9_9HYPO</name>
<dbReference type="AlphaFoldDB" id="A0A9W9BHN9"/>
<proteinExistence type="predicted"/>
<dbReference type="PANTHER" id="PTHR31845">
    <property type="entry name" value="FINGER DOMAIN PROTEIN, PUTATIVE-RELATED"/>
    <property type="match status" value="1"/>
</dbReference>
<reference evidence="8" key="1">
    <citation type="submission" date="2022-10" db="EMBL/GenBank/DDBJ databases">
        <title>Tapping the CABI collections for fungal endophytes: first genome assemblies for Collariella, Neodidymelliopsis, Ascochyta clinopodiicola, Didymella pomorum, Didymosphaeria variabile, Neocosmospora piperis and Neocucurbitaria cava.</title>
        <authorList>
            <person name="Hill R."/>
        </authorList>
    </citation>
    <scope>NUCLEOTIDE SEQUENCE</scope>
    <source>
        <strain evidence="8">IMI 366586</strain>
    </source>
</reference>
<evidence type="ECO:0000313" key="8">
    <source>
        <dbReference type="EMBL" id="KAJ4312359.1"/>
    </source>
</evidence>